<evidence type="ECO:0000256" key="7">
    <source>
        <dbReference type="ARBA" id="ARBA00022842"/>
    </source>
</evidence>
<dbReference type="InterPro" id="IPR000086">
    <property type="entry name" value="NUDIX_hydrolase_dom"/>
</dbReference>
<dbReference type="PRINTS" id="PR00502">
    <property type="entry name" value="NUDIXFAMILY"/>
</dbReference>
<dbReference type="GO" id="GO:0035529">
    <property type="term" value="F:NADH pyrophosphatase activity"/>
    <property type="evidence" value="ECO:0007669"/>
    <property type="project" value="TreeGrafter"/>
</dbReference>
<dbReference type="RefSeq" id="WP_034528699.1">
    <property type="nucleotide sequence ID" value="NZ_BBJM01000025.1"/>
</dbReference>
<dbReference type="CDD" id="cd03429">
    <property type="entry name" value="NUDIX_NADH_pyrophosphatase_Nudt13"/>
    <property type="match status" value="1"/>
</dbReference>
<dbReference type="eggNOG" id="COG2816">
    <property type="taxonomic scope" value="Bacteria"/>
</dbReference>
<dbReference type="EC" id="3.6.1.22" evidence="4"/>
<dbReference type="STRING" id="1291743.LOSG293_250160"/>
<dbReference type="GO" id="GO:0046872">
    <property type="term" value="F:metal ion binding"/>
    <property type="evidence" value="ECO:0007669"/>
    <property type="project" value="UniProtKB-KW"/>
</dbReference>
<dbReference type="GO" id="GO:0019677">
    <property type="term" value="P:NAD+ catabolic process"/>
    <property type="evidence" value="ECO:0007669"/>
    <property type="project" value="TreeGrafter"/>
</dbReference>
<evidence type="ECO:0000256" key="2">
    <source>
        <dbReference type="ARBA" id="ARBA00001947"/>
    </source>
</evidence>
<keyword evidence="5" id="KW-0479">Metal-binding</keyword>
<evidence type="ECO:0000256" key="5">
    <source>
        <dbReference type="ARBA" id="ARBA00022723"/>
    </source>
</evidence>
<proteinExistence type="inferred from homology"/>
<organism evidence="12 13">
    <name type="scientific">Secundilactobacillus oryzae JCM 18671</name>
    <dbReference type="NCBI Taxonomy" id="1291743"/>
    <lineage>
        <taxon>Bacteria</taxon>
        <taxon>Bacillati</taxon>
        <taxon>Bacillota</taxon>
        <taxon>Bacilli</taxon>
        <taxon>Lactobacillales</taxon>
        <taxon>Lactobacillaceae</taxon>
        <taxon>Secundilactobacillus</taxon>
    </lineage>
</organism>
<evidence type="ECO:0000256" key="1">
    <source>
        <dbReference type="ARBA" id="ARBA00001946"/>
    </source>
</evidence>
<evidence type="ECO:0000256" key="4">
    <source>
        <dbReference type="ARBA" id="ARBA00012381"/>
    </source>
</evidence>
<dbReference type="Proteomes" id="UP000028700">
    <property type="component" value="Unassembled WGS sequence"/>
</dbReference>
<dbReference type="Gene3D" id="3.90.79.10">
    <property type="entry name" value="Nucleoside Triphosphate Pyrophosphohydrolase"/>
    <property type="match status" value="1"/>
</dbReference>
<evidence type="ECO:0000256" key="10">
    <source>
        <dbReference type="RuleBase" id="RU003476"/>
    </source>
</evidence>
<reference evidence="12" key="1">
    <citation type="journal article" date="2014" name="Genome Announc.">
        <title>Draft Genome Sequence of Lactobacillus oryzae Strain SG293T.</title>
        <authorList>
            <person name="Tanizawa Y."/>
            <person name="Fujisawa T."/>
            <person name="Mochizuki T."/>
            <person name="Kaminuma E."/>
            <person name="Nakamura Y."/>
            <person name="Tohno M."/>
        </authorList>
    </citation>
    <scope>NUCLEOTIDE SEQUENCE [LARGE SCALE GENOMIC DNA]</scope>
    <source>
        <strain evidence="12">SG293</strain>
    </source>
</reference>
<keyword evidence="8" id="KW-0520">NAD</keyword>
<evidence type="ECO:0000259" key="11">
    <source>
        <dbReference type="PROSITE" id="PS51462"/>
    </source>
</evidence>
<dbReference type="Pfam" id="PF00293">
    <property type="entry name" value="NUDIX"/>
    <property type="match status" value="1"/>
</dbReference>
<dbReference type="PANTHER" id="PTHR42904:SF6">
    <property type="entry name" value="NAD-CAPPED RNA HYDROLASE NUDT12"/>
    <property type="match status" value="1"/>
</dbReference>
<dbReference type="GO" id="GO:0005829">
    <property type="term" value="C:cytosol"/>
    <property type="evidence" value="ECO:0007669"/>
    <property type="project" value="TreeGrafter"/>
</dbReference>
<dbReference type="PROSITE" id="PS51462">
    <property type="entry name" value="NUDIX"/>
    <property type="match status" value="1"/>
</dbReference>
<dbReference type="InterPro" id="IPR015376">
    <property type="entry name" value="Znr_NADH_PPase"/>
</dbReference>
<evidence type="ECO:0000256" key="3">
    <source>
        <dbReference type="ARBA" id="ARBA00009595"/>
    </source>
</evidence>
<evidence type="ECO:0000313" key="13">
    <source>
        <dbReference type="Proteomes" id="UP000028700"/>
    </source>
</evidence>
<gene>
    <name evidence="12" type="ORF">LOSG293_250160</name>
</gene>
<accession>A0A081BJV7</accession>
<dbReference type="PROSITE" id="PS00893">
    <property type="entry name" value="NUDIX_BOX"/>
    <property type="match status" value="1"/>
</dbReference>
<comment type="cofactor">
    <cofactor evidence="1">
        <name>Mg(2+)</name>
        <dbReference type="ChEBI" id="CHEBI:18420"/>
    </cofactor>
</comment>
<dbReference type="PANTHER" id="PTHR42904">
    <property type="entry name" value="NUDIX HYDROLASE, NUDC SUBFAMILY"/>
    <property type="match status" value="1"/>
</dbReference>
<evidence type="ECO:0000256" key="8">
    <source>
        <dbReference type="ARBA" id="ARBA00023027"/>
    </source>
</evidence>
<comment type="catalytic activity">
    <reaction evidence="9">
        <text>a 5'-end NAD(+)-phospho-ribonucleoside in mRNA + H2O = a 5'-end phospho-adenosine-phospho-ribonucleoside in mRNA + beta-nicotinamide D-ribonucleotide + 2 H(+)</text>
        <dbReference type="Rhea" id="RHEA:60876"/>
        <dbReference type="Rhea" id="RHEA-COMP:15698"/>
        <dbReference type="Rhea" id="RHEA-COMP:15719"/>
        <dbReference type="ChEBI" id="CHEBI:14649"/>
        <dbReference type="ChEBI" id="CHEBI:15377"/>
        <dbReference type="ChEBI" id="CHEBI:15378"/>
        <dbReference type="ChEBI" id="CHEBI:144029"/>
        <dbReference type="ChEBI" id="CHEBI:144051"/>
    </reaction>
    <physiologicalReaction direction="left-to-right" evidence="9">
        <dbReference type="Rhea" id="RHEA:60877"/>
    </physiologicalReaction>
</comment>
<feature type="domain" description="Nudix hydrolase" evidence="11">
    <location>
        <begin position="148"/>
        <end position="277"/>
    </location>
</feature>
<dbReference type="Gene3D" id="3.90.79.20">
    <property type="match status" value="1"/>
</dbReference>
<dbReference type="NCBIfam" id="NF001299">
    <property type="entry name" value="PRK00241.1"/>
    <property type="match status" value="1"/>
</dbReference>
<dbReference type="EMBL" id="BBJM01000025">
    <property type="protein sequence ID" value="GAK48325.1"/>
    <property type="molecule type" value="Genomic_DNA"/>
</dbReference>
<dbReference type="InterPro" id="IPR049734">
    <property type="entry name" value="NudC-like_C"/>
</dbReference>
<dbReference type="InterPro" id="IPR020084">
    <property type="entry name" value="NUDIX_hydrolase_CS"/>
</dbReference>
<evidence type="ECO:0000256" key="9">
    <source>
        <dbReference type="ARBA" id="ARBA00023679"/>
    </source>
</evidence>
<protein>
    <recommendedName>
        <fullName evidence="4">NAD(+) diphosphatase</fullName>
        <ecNumber evidence="4">3.6.1.22</ecNumber>
    </recommendedName>
</protein>
<comment type="caution">
    <text evidence="12">The sequence shown here is derived from an EMBL/GenBank/DDBJ whole genome shotgun (WGS) entry which is preliminary data.</text>
</comment>
<dbReference type="InterPro" id="IPR020476">
    <property type="entry name" value="Nudix_hydrolase"/>
</dbReference>
<evidence type="ECO:0000256" key="6">
    <source>
        <dbReference type="ARBA" id="ARBA00022801"/>
    </source>
</evidence>
<keyword evidence="6 10" id="KW-0378">Hydrolase</keyword>
<sequence length="282" mass="31981">MFQDIEPHQLDARYEPKSLKQTDFVVLVNQRKILMLNQKAELLTPTVAELTATYDLPLTEANYLLSIEGHNFFTFDVELVEAGNFTYESITVLRGMMPQWLAFATATAGHLANWYDQNRYCGHCAYKLEKGTDERKLVCPNCGAQIFPKISPVIIVGVTKGDQLLLTKYATGYGHFALIAGFVEIGETLEGAVKREVYEETGLEVQNLRYYKSQPWAFSQSVLMGFFADLASAATYSTAEFKDDEQELALKQWFDRDAIPHDDTRKSLTWDMIEAFREGSAH</sequence>
<name>A0A081BJV7_9LACO</name>
<evidence type="ECO:0000313" key="12">
    <source>
        <dbReference type="EMBL" id="GAK48325.1"/>
    </source>
</evidence>
<keyword evidence="7" id="KW-0460">Magnesium</keyword>
<dbReference type="OrthoDB" id="9787476at2"/>
<keyword evidence="13" id="KW-1185">Reference proteome</keyword>
<dbReference type="GO" id="GO:0006742">
    <property type="term" value="P:NADP+ catabolic process"/>
    <property type="evidence" value="ECO:0007669"/>
    <property type="project" value="TreeGrafter"/>
</dbReference>
<dbReference type="Pfam" id="PF09297">
    <property type="entry name" value="Zn_ribbon_NUD"/>
    <property type="match status" value="1"/>
</dbReference>
<dbReference type="SUPFAM" id="SSF55811">
    <property type="entry name" value="Nudix"/>
    <property type="match status" value="1"/>
</dbReference>
<dbReference type="InterPro" id="IPR050241">
    <property type="entry name" value="NAD-cap_RNA_hydrolase_NudC"/>
</dbReference>
<comment type="cofactor">
    <cofactor evidence="2">
        <name>Zn(2+)</name>
        <dbReference type="ChEBI" id="CHEBI:29105"/>
    </cofactor>
</comment>
<dbReference type="InterPro" id="IPR015797">
    <property type="entry name" value="NUDIX_hydrolase-like_dom_sf"/>
</dbReference>
<comment type="similarity">
    <text evidence="3">Belongs to the Nudix hydrolase family. NudC subfamily.</text>
</comment>
<dbReference type="AlphaFoldDB" id="A0A081BJV7"/>